<protein>
    <submittedName>
        <fullName evidence="1">Uncharacterized protein</fullName>
    </submittedName>
</protein>
<accession>A0A6N3I109</accession>
<dbReference type="EMBL" id="CACRUH010000083">
    <property type="protein sequence ID" value="VYU82954.1"/>
    <property type="molecule type" value="Genomic_DNA"/>
</dbReference>
<name>A0A6N3I109_9FIRM</name>
<dbReference type="AlphaFoldDB" id="A0A6N3I109"/>
<reference evidence="1" key="1">
    <citation type="submission" date="2019-11" db="EMBL/GenBank/DDBJ databases">
        <authorList>
            <person name="Feng L."/>
        </authorList>
    </citation>
    <scope>NUCLEOTIDE SEQUENCE</scope>
    <source>
        <strain evidence="1">ChathewayiLFYP18</strain>
    </source>
</reference>
<gene>
    <name evidence="1" type="ORF">CHLFYP18_03731</name>
</gene>
<dbReference type="RefSeq" id="WP_156834235.1">
    <property type="nucleotide sequence ID" value="NZ_CACRUH010000083.1"/>
</dbReference>
<organism evidence="1">
    <name type="scientific">Hungatella hathewayi</name>
    <dbReference type="NCBI Taxonomy" id="154046"/>
    <lineage>
        <taxon>Bacteria</taxon>
        <taxon>Bacillati</taxon>
        <taxon>Bacillota</taxon>
        <taxon>Clostridia</taxon>
        <taxon>Lachnospirales</taxon>
        <taxon>Lachnospiraceae</taxon>
        <taxon>Hungatella</taxon>
    </lineage>
</organism>
<evidence type="ECO:0000313" key="1">
    <source>
        <dbReference type="EMBL" id="VYU82954.1"/>
    </source>
</evidence>
<proteinExistence type="predicted"/>
<sequence length="58" mass="6366">MENLTNSYNHNYFNPVSDGTCGKLMKDSVIDGSTVNADGEWTVNGVVQTKQAENQKQS</sequence>